<evidence type="ECO:0000256" key="1">
    <source>
        <dbReference type="SAM" id="Phobius"/>
    </source>
</evidence>
<feature type="chain" id="PRO_5043617798" evidence="2">
    <location>
        <begin position="21"/>
        <end position="119"/>
    </location>
</feature>
<evidence type="ECO:0000256" key="2">
    <source>
        <dbReference type="SAM" id="SignalP"/>
    </source>
</evidence>
<organism evidence="3 4">
    <name type="scientific">Peronospora matthiolae</name>
    <dbReference type="NCBI Taxonomy" id="2874970"/>
    <lineage>
        <taxon>Eukaryota</taxon>
        <taxon>Sar</taxon>
        <taxon>Stramenopiles</taxon>
        <taxon>Oomycota</taxon>
        <taxon>Peronosporomycetes</taxon>
        <taxon>Peronosporales</taxon>
        <taxon>Peronosporaceae</taxon>
        <taxon>Peronospora</taxon>
    </lineage>
</organism>
<feature type="transmembrane region" description="Helical" evidence="1">
    <location>
        <begin position="94"/>
        <end position="112"/>
    </location>
</feature>
<keyword evidence="1" id="KW-0812">Transmembrane</keyword>
<keyword evidence="1" id="KW-1133">Transmembrane helix</keyword>
<dbReference type="AlphaFoldDB" id="A0AAV1UBU6"/>
<dbReference type="Proteomes" id="UP001162060">
    <property type="component" value="Unassembled WGS sequence"/>
</dbReference>
<keyword evidence="1" id="KW-0472">Membrane</keyword>
<name>A0AAV1UBU6_9STRA</name>
<protein>
    <submittedName>
        <fullName evidence="3">Uncharacterized protein</fullName>
    </submittedName>
</protein>
<reference evidence="3" key="1">
    <citation type="submission" date="2024-01" db="EMBL/GenBank/DDBJ databases">
        <authorList>
            <person name="Webb A."/>
        </authorList>
    </citation>
    <scope>NUCLEOTIDE SEQUENCE</scope>
    <source>
        <strain evidence="3">Pm1</strain>
    </source>
</reference>
<feature type="signal peptide" evidence="2">
    <location>
        <begin position="1"/>
        <end position="20"/>
    </location>
</feature>
<proteinExistence type="predicted"/>
<comment type="caution">
    <text evidence="3">The sequence shown here is derived from an EMBL/GenBank/DDBJ whole genome shotgun (WGS) entry which is preliminary data.</text>
</comment>
<evidence type="ECO:0000313" key="4">
    <source>
        <dbReference type="Proteomes" id="UP001162060"/>
    </source>
</evidence>
<keyword evidence="2" id="KW-0732">Signal</keyword>
<sequence>MNSLLFLYLNLVRGPQIVAARRAKEERDKRAKLEADIASGKVPKLASCKRCDAPVDRLTLPLEVALTCAACKINENNELRMARKEMRHASKMSPFLYFQVFIILLGLAVFWHRNVGPLF</sequence>
<dbReference type="EMBL" id="CAKLBY020000189">
    <property type="protein sequence ID" value="CAK7932271.1"/>
    <property type="molecule type" value="Genomic_DNA"/>
</dbReference>
<accession>A0AAV1UBU6</accession>
<gene>
    <name evidence="3" type="ORF">PM001_LOCUS17421</name>
</gene>
<evidence type="ECO:0000313" key="3">
    <source>
        <dbReference type="EMBL" id="CAK7932271.1"/>
    </source>
</evidence>